<dbReference type="GO" id="GO:0009279">
    <property type="term" value="C:cell outer membrane"/>
    <property type="evidence" value="ECO:0007669"/>
    <property type="project" value="UniProtKB-SubCell"/>
</dbReference>
<dbReference type="FunFam" id="2.60.40.1120:FF:000003">
    <property type="entry name" value="Outer membrane protein Omp121"/>
    <property type="match status" value="1"/>
</dbReference>
<feature type="domain" description="TonB-dependent receptor plug" evidence="12">
    <location>
        <begin position="116"/>
        <end position="223"/>
    </location>
</feature>
<evidence type="ECO:0000256" key="1">
    <source>
        <dbReference type="ARBA" id="ARBA00004571"/>
    </source>
</evidence>
<dbReference type="Gene3D" id="2.60.40.1120">
    <property type="entry name" value="Carboxypeptidase-like, regulatory domain"/>
    <property type="match status" value="1"/>
</dbReference>
<dbReference type="PROSITE" id="PS52016">
    <property type="entry name" value="TONB_DEPENDENT_REC_3"/>
    <property type="match status" value="1"/>
</dbReference>
<reference evidence="13 14" key="1">
    <citation type="submission" date="2019-03" db="EMBL/GenBank/DDBJ databases">
        <title>Single cell metagenomics reveals metabolic interactions within the superorganism composed of flagellate Streblomastix strix and complex community of Bacteroidetes bacteria on its surface.</title>
        <authorList>
            <person name="Treitli S.C."/>
            <person name="Kolisko M."/>
            <person name="Husnik F."/>
            <person name="Keeling P."/>
            <person name="Hampl V."/>
        </authorList>
    </citation>
    <scope>NUCLEOTIDE SEQUENCE [LARGE SCALE GENOMIC DNA]</scope>
    <source>
        <strain evidence="13">St1</strain>
    </source>
</reference>
<dbReference type="InterPro" id="IPR008969">
    <property type="entry name" value="CarboxyPept-like_regulatory"/>
</dbReference>
<dbReference type="NCBIfam" id="TIGR04056">
    <property type="entry name" value="OMP_RagA_SusC"/>
    <property type="match status" value="1"/>
</dbReference>
<sequence length="1013" mass="112442">MHKSVACVFILLLFLCSTTVFSQNTAISGTVTDVSGEALIGVNVSVKGTANGAITDIDGKYSLQQVRAQAVIVFSYVGYLTQEITVGSQRVINVQMKGDTKMLEDVVVVAYGTQKARSVTGAMSKLNTDELVDMPVSNIGQKLQGKFSGVQIYQANGEPNAGLTFRIRGQASPNGGNSPLVVIDGFPSTTGLESLSPDEIENITILKDAASAALYGSRAANGVILVTTKAAKAGKTHIELSTNFGWENVGKRGRPDVMNAQEFAKFKKEYYEDAAIYEGYTGGVPEVYQHPESLQDGTDWFDVLLRTAQTQNYNLSLVSGTEKIKSSVNVNYNKTEGVILNTYSERFTARANNRFDATENITFGLNISASYRTGQITPGIGNGRNILGSSFLMDPQLIYKNDDGTYPIAYTQPGMFANPNFYIVLQERKTPETWATIRNNAYTEIKLIDGLKYRLSGNMEIFNRTYREWVPSNANGAMFSAPPNPPTGRYDTRKHLNWLVENTLNYDKTFAEKHHIDALLGYTTQKASNETSSISATNYPDDEVAWFNAASSRVGSGDKSDWSMISYLARLNYDYDGKYLLSATFRRDGCSRFGSTNKWANFPSLSLGWIASDETFLSEIDKLSYLKFRGSYGKLGNYEIGNYEWIPEVTTANYVINNSITAGRTPNRIGNNALTWETTEQYDLGLDLGLFNDRIFLIYDYYWKKTNGFLYNIDIPTQAGFSTIRSNIGEFHFWGHEFGLETKNLVGELKWNTNFNITFNRNEAVKLGTNNTPIGGNANQGDYNRTEVGQPLGQFYGYIYDGVFMTQAEYEAGPKHASSMVGTVRMKDLNGDGIIDMSDRTFIGDPNPDFLYGITNEFTYKQFDASIVIAGAVGGDIIDDQLEWTENIDGVFNITKEIAERWRSESNPGKGNIPRTRAGTTELFRYNNTRWVSDGSYLMVKNLTIGYTFPFKPNPYVSSLRIYGSAQNLLTLTNYTGLNPEVNNNGSDGLRQGVDQSSYPTAKVFSIGVNFKF</sequence>
<evidence type="ECO:0000256" key="9">
    <source>
        <dbReference type="RuleBase" id="RU003357"/>
    </source>
</evidence>
<evidence type="ECO:0000256" key="7">
    <source>
        <dbReference type="ARBA" id="ARBA00023237"/>
    </source>
</evidence>
<dbReference type="AlphaFoldDB" id="A0A5M8NVR5"/>
<evidence type="ECO:0000256" key="6">
    <source>
        <dbReference type="ARBA" id="ARBA00023136"/>
    </source>
</evidence>
<dbReference type="Gene3D" id="2.40.170.20">
    <property type="entry name" value="TonB-dependent receptor, beta-barrel domain"/>
    <property type="match status" value="1"/>
</dbReference>
<accession>A0A5M8NVR5</accession>
<dbReference type="SUPFAM" id="SSF49464">
    <property type="entry name" value="Carboxypeptidase regulatory domain-like"/>
    <property type="match status" value="1"/>
</dbReference>
<dbReference type="InterPro" id="IPR000531">
    <property type="entry name" value="Beta-barrel_TonB"/>
</dbReference>
<comment type="subcellular location">
    <subcellularLocation>
        <location evidence="1 8">Cell outer membrane</location>
        <topology evidence="1 8">Multi-pass membrane protein</topology>
    </subcellularLocation>
</comment>
<dbReference type="InterPro" id="IPR039426">
    <property type="entry name" value="TonB-dep_rcpt-like"/>
</dbReference>
<dbReference type="Proteomes" id="UP000324575">
    <property type="component" value="Unassembled WGS sequence"/>
</dbReference>
<evidence type="ECO:0000256" key="2">
    <source>
        <dbReference type="ARBA" id="ARBA00022448"/>
    </source>
</evidence>
<keyword evidence="4 8" id="KW-0812">Transmembrane</keyword>
<dbReference type="InterPro" id="IPR036942">
    <property type="entry name" value="Beta-barrel_TonB_sf"/>
</dbReference>
<feature type="domain" description="TonB-dependent receptor-like beta-barrel" evidence="11">
    <location>
        <begin position="450"/>
        <end position="969"/>
    </location>
</feature>
<feature type="signal peptide" evidence="10">
    <location>
        <begin position="1"/>
        <end position="22"/>
    </location>
</feature>
<organism evidence="13 14">
    <name type="scientific">Candidatus Ordinivivax streblomastigis</name>
    <dbReference type="NCBI Taxonomy" id="2540710"/>
    <lineage>
        <taxon>Bacteria</taxon>
        <taxon>Pseudomonadati</taxon>
        <taxon>Bacteroidota</taxon>
        <taxon>Bacteroidia</taxon>
        <taxon>Bacteroidales</taxon>
        <taxon>Candidatus Ordinivivax</taxon>
    </lineage>
</organism>
<dbReference type="Pfam" id="PF07715">
    <property type="entry name" value="Plug"/>
    <property type="match status" value="1"/>
</dbReference>
<keyword evidence="2 8" id="KW-0813">Transport</keyword>
<dbReference type="InterPro" id="IPR037066">
    <property type="entry name" value="Plug_dom_sf"/>
</dbReference>
<evidence type="ECO:0000256" key="8">
    <source>
        <dbReference type="PROSITE-ProRule" id="PRU01360"/>
    </source>
</evidence>
<name>A0A5M8NVR5_9BACT</name>
<feature type="chain" id="PRO_5024307364" evidence="10">
    <location>
        <begin position="23"/>
        <end position="1013"/>
    </location>
</feature>
<dbReference type="Pfam" id="PF00593">
    <property type="entry name" value="TonB_dep_Rec_b-barrel"/>
    <property type="match status" value="1"/>
</dbReference>
<comment type="caution">
    <text evidence="13">The sequence shown here is derived from an EMBL/GenBank/DDBJ whole genome shotgun (WGS) entry which is preliminary data.</text>
</comment>
<keyword evidence="6 8" id="KW-0472">Membrane</keyword>
<gene>
    <name evidence="13" type="ORF">EZS26_002903</name>
</gene>
<dbReference type="Pfam" id="PF13715">
    <property type="entry name" value="CarbopepD_reg_2"/>
    <property type="match status" value="1"/>
</dbReference>
<evidence type="ECO:0000256" key="4">
    <source>
        <dbReference type="ARBA" id="ARBA00022692"/>
    </source>
</evidence>
<dbReference type="Gene3D" id="2.170.130.10">
    <property type="entry name" value="TonB-dependent receptor, plug domain"/>
    <property type="match status" value="1"/>
</dbReference>
<dbReference type="InterPro" id="IPR023997">
    <property type="entry name" value="TonB-dep_OMP_SusC/RagA_CS"/>
</dbReference>
<keyword evidence="3 8" id="KW-1134">Transmembrane beta strand</keyword>
<evidence type="ECO:0000259" key="11">
    <source>
        <dbReference type="Pfam" id="PF00593"/>
    </source>
</evidence>
<dbReference type="InterPro" id="IPR023996">
    <property type="entry name" value="TonB-dep_OMP_SusC/RagA"/>
</dbReference>
<dbReference type="SUPFAM" id="SSF56935">
    <property type="entry name" value="Porins"/>
    <property type="match status" value="1"/>
</dbReference>
<comment type="similarity">
    <text evidence="8 9">Belongs to the TonB-dependent receptor family.</text>
</comment>
<evidence type="ECO:0000256" key="5">
    <source>
        <dbReference type="ARBA" id="ARBA00023077"/>
    </source>
</evidence>
<protein>
    <submittedName>
        <fullName evidence="13">TonB-dependent receptor SusC</fullName>
    </submittedName>
</protein>
<evidence type="ECO:0000256" key="10">
    <source>
        <dbReference type="SAM" id="SignalP"/>
    </source>
</evidence>
<dbReference type="EMBL" id="SNRX01000037">
    <property type="protein sequence ID" value="KAA6300946.1"/>
    <property type="molecule type" value="Genomic_DNA"/>
</dbReference>
<keyword evidence="13" id="KW-0675">Receptor</keyword>
<keyword evidence="7 8" id="KW-0998">Cell outer membrane</keyword>
<keyword evidence="5 9" id="KW-0798">TonB box</keyword>
<proteinExistence type="inferred from homology"/>
<keyword evidence="10" id="KW-0732">Signal</keyword>
<evidence type="ECO:0000259" key="12">
    <source>
        <dbReference type="Pfam" id="PF07715"/>
    </source>
</evidence>
<evidence type="ECO:0000256" key="3">
    <source>
        <dbReference type="ARBA" id="ARBA00022452"/>
    </source>
</evidence>
<evidence type="ECO:0000313" key="13">
    <source>
        <dbReference type="EMBL" id="KAA6300946.1"/>
    </source>
</evidence>
<dbReference type="InterPro" id="IPR012910">
    <property type="entry name" value="Plug_dom"/>
</dbReference>
<dbReference type="NCBIfam" id="TIGR04057">
    <property type="entry name" value="SusC_RagA_signa"/>
    <property type="match status" value="1"/>
</dbReference>
<evidence type="ECO:0000313" key="14">
    <source>
        <dbReference type="Proteomes" id="UP000324575"/>
    </source>
</evidence>